<sequence length="115" mass="12033">MYLRKAALVLSAALLAVGGVVMSGMVANAETVPGGDRSNGAAVPSSVGALGTLPSCAEYDGYQVDAWVINHCNYTIHAKILWSFASDTACYELDPGESLSSYRPWPARFDGAVSC</sequence>
<keyword evidence="1" id="KW-0732">Signal</keyword>
<dbReference type="Proteomes" id="UP000481360">
    <property type="component" value="Unassembled WGS sequence"/>
</dbReference>
<evidence type="ECO:0000256" key="1">
    <source>
        <dbReference type="SAM" id="SignalP"/>
    </source>
</evidence>
<name>A0A7C9W1B9_9PSEU</name>
<gene>
    <name evidence="2" type="ORF">G7043_21870</name>
</gene>
<keyword evidence="3" id="KW-1185">Reference proteome</keyword>
<feature type="chain" id="PRO_5028884788" description="Alpha amylase inhibitor" evidence="1">
    <location>
        <begin position="30"/>
        <end position="115"/>
    </location>
</feature>
<protein>
    <recommendedName>
        <fullName evidence="4">Alpha amylase inhibitor</fullName>
    </recommendedName>
</protein>
<organism evidence="2 3">
    <name type="scientific">Lentzea alba</name>
    <dbReference type="NCBI Taxonomy" id="2714351"/>
    <lineage>
        <taxon>Bacteria</taxon>
        <taxon>Bacillati</taxon>
        <taxon>Actinomycetota</taxon>
        <taxon>Actinomycetes</taxon>
        <taxon>Pseudonocardiales</taxon>
        <taxon>Pseudonocardiaceae</taxon>
        <taxon>Lentzea</taxon>
    </lineage>
</organism>
<dbReference type="GO" id="GO:0015066">
    <property type="term" value="F:alpha-amylase inhibitor activity"/>
    <property type="evidence" value="ECO:0007669"/>
    <property type="project" value="InterPro"/>
</dbReference>
<evidence type="ECO:0000313" key="2">
    <source>
        <dbReference type="EMBL" id="NGY61580.1"/>
    </source>
</evidence>
<feature type="signal peptide" evidence="1">
    <location>
        <begin position="1"/>
        <end position="29"/>
    </location>
</feature>
<evidence type="ECO:0000313" key="3">
    <source>
        <dbReference type="Proteomes" id="UP000481360"/>
    </source>
</evidence>
<proteinExistence type="predicted"/>
<dbReference type="InterPro" id="IPR036379">
    <property type="entry name" value="A-amylase_inhib_sf"/>
</dbReference>
<dbReference type="AlphaFoldDB" id="A0A7C9W1B9"/>
<accession>A0A7C9W1B9</accession>
<evidence type="ECO:0008006" key="4">
    <source>
        <dbReference type="Google" id="ProtNLM"/>
    </source>
</evidence>
<dbReference type="Gene3D" id="2.60.40.20">
    <property type="entry name" value="Alpha-amylase inhibitor"/>
    <property type="match status" value="1"/>
</dbReference>
<dbReference type="EMBL" id="JAAMPJ010000005">
    <property type="protein sequence ID" value="NGY61580.1"/>
    <property type="molecule type" value="Genomic_DNA"/>
</dbReference>
<reference evidence="2 3" key="1">
    <citation type="submission" date="2020-03" db="EMBL/GenBank/DDBJ databases">
        <title>Isolation and identification of active actinomycetes.</title>
        <authorList>
            <person name="Sun X."/>
        </authorList>
    </citation>
    <scope>NUCLEOTIDE SEQUENCE [LARGE SCALE GENOMIC DNA]</scope>
    <source>
        <strain evidence="2 3">NEAU-D13</strain>
    </source>
</reference>
<dbReference type="RefSeq" id="WP_207311462.1">
    <property type="nucleotide sequence ID" value="NZ_JAAMPJ010000005.1"/>
</dbReference>
<comment type="caution">
    <text evidence="2">The sequence shown here is derived from an EMBL/GenBank/DDBJ whole genome shotgun (WGS) entry which is preliminary data.</text>
</comment>